<sequence>MEVGERWVYHPTKFDAVHCAEVLKIGKTVTVKIHESWLKGKLKVKREQLHVPWDQRDEYLARVKPFMDLSDHPGPEEDEWNAAEIVFVATGLNNHIDFHGYGCAETYDAPTVLRACRIGLNTLSKAPGTVVDGDHIAFPWETTLVLAKRLAYTRYETVLDYVRHEEDFWVHRARDNTTYPYSGIDEDEYEELVTSYVEWFKPGFDKVKEWAGVQRASQREQLHELRAKYDRLLPLARSAAAGLSRTRANVELADKIEANAAAPARHQNPFRT</sequence>
<accession>A0ABT8ISW5</accession>
<evidence type="ECO:0000313" key="2">
    <source>
        <dbReference type="Proteomes" id="UP001174210"/>
    </source>
</evidence>
<dbReference type="EMBL" id="JAROCB010000001">
    <property type="protein sequence ID" value="MDN4595896.1"/>
    <property type="molecule type" value="Genomic_DNA"/>
</dbReference>
<organism evidence="1 2">
    <name type="scientific">Leifsonia virtsii</name>
    <dbReference type="NCBI Taxonomy" id="3035915"/>
    <lineage>
        <taxon>Bacteria</taxon>
        <taxon>Bacillati</taxon>
        <taxon>Actinomycetota</taxon>
        <taxon>Actinomycetes</taxon>
        <taxon>Micrococcales</taxon>
        <taxon>Microbacteriaceae</taxon>
        <taxon>Leifsonia</taxon>
    </lineage>
</organism>
<dbReference type="Proteomes" id="UP001174210">
    <property type="component" value="Unassembled WGS sequence"/>
</dbReference>
<reference evidence="1" key="1">
    <citation type="submission" date="2023-03" db="EMBL/GenBank/DDBJ databases">
        <title>MT1 and MT2 Draft Genomes of Novel Species.</title>
        <authorList>
            <person name="Venkateswaran K."/>
        </authorList>
    </citation>
    <scope>NUCLEOTIDE SEQUENCE</scope>
    <source>
        <strain evidence="1">F6_8S_P_1A</strain>
    </source>
</reference>
<protein>
    <submittedName>
        <fullName evidence="1">Uncharacterized protein</fullName>
    </submittedName>
</protein>
<name>A0ABT8ISW5_9MICO</name>
<proteinExistence type="predicted"/>
<evidence type="ECO:0000313" key="1">
    <source>
        <dbReference type="EMBL" id="MDN4595896.1"/>
    </source>
</evidence>
<dbReference type="RefSeq" id="WP_301215472.1">
    <property type="nucleotide sequence ID" value="NZ_JAROCB010000001.1"/>
</dbReference>
<comment type="caution">
    <text evidence="1">The sequence shown here is derived from an EMBL/GenBank/DDBJ whole genome shotgun (WGS) entry which is preliminary data.</text>
</comment>
<gene>
    <name evidence="1" type="ORF">P5G59_01960</name>
</gene>
<keyword evidence="2" id="KW-1185">Reference proteome</keyword>